<protein>
    <submittedName>
        <fullName evidence="2">Recep_L_domain domain-containing protein</fullName>
    </submittedName>
</protein>
<evidence type="ECO:0000313" key="2">
    <source>
        <dbReference type="WBParaSite" id="RSKR_0000405366.1"/>
    </source>
</evidence>
<reference evidence="2" key="1">
    <citation type="submission" date="2016-11" db="UniProtKB">
        <authorList>
            <consortium name="WormBaseParasite"/>
        </authorList>
    </citation>
    <scope>IDENTIFICATION</scope>
    <source>
        <strain evidence="2">KR3021</strain>
    </source>
</reference>
<accession>A0AC35TU68</accession>
<organism evidence="1 2">
    <name type="scientific">Rhabditophanes sp. KR3021</name>
    <dbReference type="NCBI Taxonomy" id="114890"/>
    <lineage>
        <taxon>Eukaryota</taxon>
        <taxon>Metazoa</taxon>
        <taxon>Ecdysozoa</taxon>
        <taxon>Nematoda</taxon>
        <taxon>Chromadorea</taxon>
        <taxon>Rhabditida</taxon>
        <taxon>Tylenchina</taxon>
        <taxon>Panagrolaimomorpha</taxon>
        <taxon>Strongyloidoidea</taxon>
        <taxon>Alloionematidae</taxon>
        <taxon>Rhabditophanes</taxon>
    </lineage>
</organism>
<dbReference type="WBParaSite" id="RSKR_0000405366.1">
    <property type="protein sequence ID" value="RSKR_0000405366.1"/>
    <property type="gene ID" value="RSKR_0000405366"/>
</dbReference>
<evidence type="ECO:0000313" key="1">
    <source>
        <dbReference type="Proteomes" id="UP000095286"/>
    </source>
</evidence>
<name>A0AC35TU68_9BILA</name>
<proteinExistence type="predicted"/>
<sequence length="166" mass="19161">MSLIAHGYPELMALSLIDNNEELRTIYSHNYYFIGIPNLEHLSIPFNEQLPSTLRRLGYFVDEEIEIIGVKEFNGLLVMINLMSLIAHGYPELMALSLIDNNKELRTIYSHNYYFIGIPNLEHLSIPFNKQLPSTLQRLGYFVDEEIEIIGVKEFNGLLVMISQIN</sequence>
<dbReference type="Proteomes" id="UP000095286">
    <property type="component" value="Unplaced"/>
</dbReference>